<keyword evidence="4" id="KW-0175">Coiled coil</keyword>
<dbReference type="GO" id="GO:0007021">
    <property type="term" value="P:tubulin complex assembly"/>
    <property type="evidence" value="ECO:0007669"/>
    <property type="project" value="UniProtKB-UniRule"/>
</dbReference>
<evidence type="ECO:0000256" key="1">
    <source>
        <dbReference type="ARBA" id="ARBA00006806"/>
    </source>
</evidence>
<reference evidence="5 6" key="1">
    <citation type="submission" date="2019-01" db="EMBL/GenBank/DDBJ databases">
        <title>Genome sequencing of the rare red list fungi Fomitopsis rosea.</title>
        <authorList>
            <person name="Buettner E."/>
            <person name="Kellner H."/>
        </authorList>
    </citation>
    <scope>NUCLEOTIDE SEQUENCE [LARGE SCALE GENOMIC DNA]</scope>
    <source>
        <strain evidence="5 6">DSM 105464</strain>
    </source>
</reference>
<keyword evidence="3" id="KW-0493">Microtubule</keyword>
<dbReference type="GO" id="GO:0005874">
    <property type="term" value="C:microtubule"/>
    <property type="evidence" value="ECO:0007669"/>
    <property type="project" value="UniProtKB-KW"/>
</dbReference>
<dbReference type="GO" id="GO:0048487">
    <property type="term" value="F:beta-tubulin binding"/>
    <property type="evidence" value="ECO:0007669"/>
    <property type="project" value="InterPro"/>
</dbReference>
<accession>A0A4Y9Z3Y8</accession>
<evidence type="ECO:0000313" key="5">
    <source>
        <dbReference type="EMBL" id="TFY68608.1"/>
    </source>
</evidence>
<dbReference type="STRING" id="34475.A0A4Y9Z3Y8"/>
<dbReference type="PANTHER" id="PTHR21500:SF0">
    <property type="entry name" value="TUBULIN-SPECIFIC CHAPERONE A"/>
    <property type="match status" value="1"/>
</dbReference>
<dbReference type="InterPro" id="IPR036126">
    <property type="entry name" value="TBCA_sf"/>
</dbReference>
<dbReference type="SUPFAM" id="SSF46988">
    <property type="entry name" value="Tubulin chaperone cofactor A"/>
    <property type="match status" value="1"/>
</dbReference>
<evidence type="ECO:0000256" key="2">
    <source>
        <dbReference type="ARBA" id="ARBA00023186"/>
    </source>
</evidence>
<name>A0A4Y9Z3Y8_9APHY</name>
<organism evidence="5 6">
    <name type="scientific">Rhodofomes roseus</name>
    <dbReference type="NCBI Taxonomy" id="34475"/>
    <lineage>
        <taxon>Eukaryota</taxon>
        <taxon>Fungi</taxon>
        <taxon>Dikarya</taxon>
        <taxon>Basidiomycota</taxon>
        <taxon>Agaricomycotina</taxon>
        <taxon>Agaricomycetes</taxon>
        <taxon>Polyporales</taxon>
        <taxon>Rhodofomes</taxon>
    </lineage>
</organism>
<dbReference type="Proteomes" id="UP000298390">
    <property type="component" value="Unassembled WGS sequence"/>
</dbReference>
<evidence type="ECO:0000313" key="6">
    <source>
        <dbReference type="Proteomes" id="UP000298390"/>
    </source>
</evidence>
<comment type="subcellular location">
    <subcellularLocation>
        <location evidence="3">Cytoplasm</location>
        <location evidence="3">Cytoskeleton</location>
    </subcellularLocation>
</comment>
<comment type="caution">
    <text evidence="5">The sequence shown here is derived from an EMBL/GenBank/DDBJ whole genome shotgun (WGS) entry which is preliminary data.</text>
</comment>
<evidence type="ECO:0000256" key="4">
    <source>
        <dbReference type="SAM" id="Coils"/>
    </source>
</evidence>
<sequence length="114" mass="13033">MSDVASLRRQLKIKSGSAKRLYKEHKSYQKEAEDLTRKLNKLIADNAEKEEDWDIRNTRRMLEETQKMIHDTSSRLGAAATDLREVTVAAEKVPELHAEPELIAAQETLETISI</sequence>
<gene>
    <name evidence="5" type="ORF">EVJ58_g915</name>
</gene>
<dbReference type="EMBL" id="SEKV01000027">
    <property type="protein sequence ID" value="TFY68608.1"/>
    <property type="molecule type" value="Genomic_DNA"/>
</dbReference>
<protein>
    <recommendedName>
        <fullName evidence="3">Tubulin-specific chaperone A</fullName>
    </recommendedName>
</protein>
<comment type="subunit">
    <text evidence="3">Supercomplex made of cofactors A to E. Cofactors A and D function by capturing and stabilizing tubulin in a quasi-native conformation. Cofactor E binds to the cofactor D-tubulin complex; interaction with cofactor C then causes the release of tubulin polypeptides that are committed to the native state.</text>
</comment>
<evidence type="ECO:0000256" key="3">
    <source>
        <dbReference type="RuleBase" id="RU364030"/>
    </source>
</evidence>
<dbReference type="PANTHER" id="PTHR21500">
    <property type="entry name" value="TUBULIN-SPECIFIC CHAPERONE A"/>
    <property type="match status" value="1"/>
</dbReference>
<feature type="coiled-coil region" evidence="4">
    <location>
        <begin position="18"/>
        <end position="52"/>
    </location>
</feature>
<dbReference type="Gene3D" id="1.20.58.90">
    <property type="match status" value="1"/>
</dbReference>
<dbReference type="GO" id="GO:0005829">
    <property type="term" value="C:cytosol"/>
    <property type="evidence" value="ECO:0007669"/>
    <property type="project" value="TreeGrafter"/>
</dbReference>
<comment type="similarity">
    <text evidence="1 3">Belongs to the TBCA family.</text>
</comment>
<keyword evidence="3" id="KW-0206">Cytoskeleton</keyword>
<dbReference type="InterPro" id="IPR004226">
    <property type="entry name" value="TBCA"/>
</dbReference>
<keyword evidence="3" id="KW-0963">Cytoplasm</keyword>
<keyword evidence="2 3" id="KW-0143">Chaperone</keyword>
<dbReference type="GO" id="GO:0007023">
    <property type="term" value="P:post-chaperonin tubulin folding pathway"/>
    <property type="evidence" value="ECO:0007669"/>
    <property type="project" value="UniProtKB-UniRule"/>
</dbReference>
<proteinExistence type="inferred from homology"/>
<dbReference type="AlphaFoldDB" id="A0A4Y9Z3Y8"/>
<dbReference type="Pfam" id="PF02970">
    <property type="entry name" value="TBCA"/>
    <property type="match status" value="1"/>
</dbReference>